<feature type="transmembrane region" description="Helical" evidence="1">
    <location>
        <begin position="46"/>
        <end position="68"/>
    </location>
</feature>
<comment type="caution">
    <text evidence="3">The sequence shown here is derived from an EMBL/GenBank/DDBJ whole genome shotgun (WGS) entry which is preliminary data.</text>
</comment>
<feature type="signal peptide" evidence="2">
    <location>
        <begin position="1"/>
        <end position="17"/>
    </location>
</feature>
<gene>
    <name evidence="3" type="ORF">PHLCEN_2v7911</name>
</gene>
<keyword evidence="1" id="KW-0472">Membrane</keyword>
<evidence type="ECO:0000313" key="3">
    <source>
        <dbReference type="EMBL" id="PSR77480.1"/>
    </source>
</evidence>
<accession>A0A2R6NVC2</accession>
<reference evidence="3 4" key="1">
    <citation type="submission" date="2018-02" db="EMBL/GenBank/DDBJ databases">
        <title>Genome sequence of the basidiomycete white-rot fungus Phlebia centrifuga.</title>
        <authorList>
            <person name="Granchi Z."/>
            <person name="Peng M."/>
            <person name="de Vries R.P."/>
            <person name="Hilden K."/>
            <person name="Makela M.R."/>
            <person name="Grigoriev I."/>
            <person name="Riley R."/>
        </authorList>
    </citation>
    <scope>NUCLEOTIDE SEQUENCE [LARGE SCALE GENOMIC DNA]</scope>
    <source>
        <strain evidence="3 4">FBCC195</strain>
    </source>
</reference>
<organism evidence="3 4">
    <name type="scientific">Hermanssonia centrifuga</name>
    <dbReference type="NCBI Taxonomy" id="98765"/>
    <lineage>
        <taxon>Eukaryota</taxon>
        <taxon>Fungi</taxon>
        <taxon>Dikarya</taxon>
        <taxon>Basidiomycota</taxon>
        <taxon>Agaricomycotina</taxon>
        <taxon>Agaricomycetes</taxon>
        <taxon>Polyporales</taxon>
        <taxon>Meruliaceae</taxon>
        <taxon>Hermanssonia</taxon>
    </lineage>
</organism>
<sequence>MAAMMGIIVMTLQLLLGEKVFVATLAVIMPGTLNVVLDESPSSGKVFVTTVADIVFIAIRLMLLQLVFGIEDLRGES</sequence>
<keyword evidence="4" id="KW-1185">Reference proteome</keyword>
<evidence type="ECO:0000313" key="4">
    <source>
        <dbReference type="Proteomes" id="UP000186601"/>
    </source>
</evidence>
<dbReference type="EMBL" id="MLYV02000794">
    <property type="protein sequence ID" value="PSR77480.1"/>
    <property type="molecule type" value="Genomic_DNA"/>
</dbReference>
<proteinExistence type="predicted"/>
<keyword evidence="1" id="KW-1133">Transmembrane helix</keyword>
<keyword evidence="2" id="KW-0732">Signal</keyword>
<feature type="chain" id="PRO_5015304180" evidence="2">
    <location>
        <begin position="18"/>
        <end position="77"/>
    </location>
</feature>
<dbReference type="AlphaFoldDB" id="A0A2R6NVC2"/>
<evidence type="ECO:0000256" key="2">
    <source>
        <dbReference type="SAM" id="SignalP"/>
    </source>
</evidence>
<keyword evidence="1" id="KW-0812">Transmembrane</keyword>
<protein>
    <submittedName>
        <fullName evidence="3">Uncharacterized protein</fullName>
    </submittedName>
</protein>
<evidence type="ECO:0000256" key="1">
    <source>
        <dbReference type="SAM" id="Phobius"/>
    </source>
</evidence>
<name>A0A2R6NVC2_9APHY</name>
<dbReference type="Proteomes" id="UP000186601">
    <property type="component" value="Unassembled WGS sequence"/>
</dbReference>